<dbReference type="InterPro" id="IPR045121">
    <property type="entry name" value="CoAse"/>
</dbReference>
<sequence length="221" mass="24806">MVETVTITMLFTEFTKYIPKILNQQLPAVEAHVKMSPLERIRSLDKDFYKDKNPRLSAVMMLFYPIDGITHLVLIKRNAYPGVHSSQISFPGGKAEPQDKSLAETALRETFEEIGIAPDAINVVMPFSEIYIPPSNFLVYPFLGITENEPAFKPNPDEVVAIIQLPLDVFLDEAIVVSTGMQTSYAENLMVPAFKFEEHIVWGATAMILSELKETIKTAVK</sequence>
<name>A0ABU9HY61_9FLAO</name>
<evidence type="ECO:0000313" key="9">
    <source>
        <dbReference type="Proteomes" id="UP001464555"/>
    </source>
</evidence>
<organism evidence="8 9">
    <name type="scientific">Flavobacterium arundinis</name>
    <dbReference type="NCBI Taxonomy" id="3139143"/>
    <lineage>
        <taxon>Bacteria</taxon>
        <taxon>Pseudomonadati</taxon>
        <taxon>Bacteroidota</taxon>
        <taxon>Flavobacteriia</taxon>
        <taxon>Flavobacteriales</taxon>
        <taxon>Flavobacteriaceae</taxon>
        <taxon>Flavobacterium</taxon>
    </lineage>
</organism>
<evidence type="ECO:0000256" key="4">
    <source>
        <dbReference type="ARBA" id="ARBA00022801"/>
    </source>
</evidence>
<dbReference type="RefSeq" id="WP_341697413.1">
    <property type="nucleotide sequence ID" value="NZ_JBBYHR010000006.1"/>
</dbReference>
<evidence type="ECO:0000256" key="5">
    <source>
        <dbReference type="ARBA" id="ARBA00022842"/>
    </source>
</evidence>
<keyword evidence="5" id="KW-0460">Magnesium</keyword>
<dbReference type="InterPro" id="IPR015797">
    <property type="entry name" value="NUDIX_hydrolase-like_dom_sf"/>
</dbReference>
<comment type="caution">
    <text evidence="8">The sequence shown here is derived from an EMBL/GenBank/DDBJ whole genome shotgun (WGS) entry which is preliminary data.</text>
</comment>
<feature type="domain" description="Nudix hydrolase" evidence="7">
    <location>
        <begin position="53"/>
        <end position="196"/>
    </location>
</feature>
<dbReference type="InterPro" id="IPR000086">
    <property type="entry name" value="NUDIX_hydrolase_dom"/>
</dbReference>
<evidence type="ECO:0000256" key="1">
    <source>
        <dbReference type="ARBA" id="ARBA00001936"/>
    </source>
</evidence>
<keyword evidence="6" id="KW-0464">Manganese</keyword>
<keyword evidence="4 8" id="KW-0378">Hydrolase</keyword>
<dbReference type="PANTHER" id="PTHR12992">
    <property type="entry name" value="NUDIX HYDROLASE"/>
    <property type="match status" value="1"/>
</dbReference>
<dbReference type="Gene3D" id="3.90.79.10">
    <property type="entry name" value="Nucleoside Triphosphate Pyrophosphohydrolase"/>
    <property type="match status" value="1"/>
</dbReference>
<evidence type="ECO:0000256" key="2">
    <source>
        <dbReference type="ARBA" id="ARBA00001946"/>
    </source>
</evidence>
<reference evidence="8 9" key="1">
    <citation type="submission" date="2024-04" db="EMBL/GenBank/DDBJ databases">
        <title>Flavobacterium sp. DGU11 16S ribosomal RNA gene Genome sequencing and assembly.</title>
        <authorList>
            <person name="Park S."/>
        </authorList>
    </citation>
    <scope>NUCLEOTIDE SEQUENCE [LARGE SCALE GENOMIC DNA]</scope>
    <source>
        <strain evidence="8 9">DGU11</strain>
    </source>
</reference>
<evidence type="ECO:0000256" key="6">
    <source>
        <dbReference type="ARBA" id="ARBA00023211"/>
    </source>
</evidence>
<dbReference type="EC" id="3.6.1.55" evidence="8"/>
<dbReference type="PROSITE" id="PS51462">
    <property type="entry name" value="NUDIX"/>
    <property type="match status" value="1"/>
</dbReference>
<dbReference type="Pfam" id="PF00293">
    <property type="entry name" value="NUDIX"/>
    <property type="match status" value="1"/>
</dbReference>
<dbReference type="PANTHER" id="PTHR12992:SF11">
    <property type="entry name" value="MITOCHONDRIAL COENZYME A DIPHOSPHATASE NUDT8"/>
    <property type="match status" value="1"/>
</dbReference>
<evidence type="ECO:0000259" key="7">
    <source>
        <dbReference type="PROSITE" id="PS51462"/>
    </source>
</evidence>
<comment type="cofactor">
    <cofactor evidence="2">
        <name>Mg(2+)</name>
        <dbReference type="ChEBI" id="CHEBI:18420"/>
    </cofactor>
</comment>
<dbReference type="GO" id="GO:0035539">
    <property type="term" value="F:8-oxo-7,8-dihydrodeoxyguanosine triphosphate pyrophosphatase activity"/>
    <property type="evidence" value="ECO:0007669"/>
    <property type="project" value="UniProtKB-EC"/>
</dbReference>
<dbReference type="CDD" id="cd03426">
    <property type="entry name" value="NUDIX_CoAse_Nudt7"/>
    <property type="match status" value="1"/>
</dbReference>
<dbReference type="SUPFAM" id="SSF55811">
    <property type="entry name" value="Nudix"/>
    <property type="match status" value="1"/>
</dbReference>
<evidence type="ECO:0000256" key="3">
    <source>
        <dbReference type="ARBA" id="ARBA00022723"/>
    </source>
</evidence>
<accession>A0ABU9HY61</accession>
<evidence type="ECO:0000313" key="8">
    <source>
        <dbReference type="EMBL" id="MEL1245101.1"/>
    </source>
</evidence>
<comment type="cofactor">
    <cofactor evidence="1">
        <name>Mn(2+)</name>
        <dbReference type="ChEBI" id="CHEBI:29035"/>
    </cofactor>
</comment>
<keyword evidence="9" id="KW-1185">Reference proteome</keyword>
<gene>
    <name evidence="8" type="ORF">AAEO56_12555</name>
</gene>
<protein>
    <submittedName>
        <fullName evidence="8">CoA pyrophosphatase</fullName>
        <ecNumber evidence="8">3.6.1.55</ecNumber>
    </submittedName>
</protein>
<dbReference type="EMBL" id="JBBYHR010000006">
    <property type="protein sequence ID" value="MEL1245101.1"/>
    <property type="molecule type" value="Genomic_DNA"/>
</dbReference>
<dbReference type="Proteomes" id="UP001464555">
    <property type="component" value="Unassembled WGS sequence"/>
</dbReference>
<proteinExistence type="predicted"/>
<keyword evidence="3" id="KW-0479">Metal-binding</keyword>